<dbReference type="PANTHER" id="PTHR46847">
    <property type="entry name" value="D-ALLOSE-BINDING PERIPLASMIC PROTEIN-RELATED"/>
    <property type="match status" value="1"/>
</dbReference>
<comment type="similarity">
    <text evidence="2">Belongs to the bacterial solute-binding protein 2 family.</text>
</comment>
<sequence length="212" mass="23328">MDRSVGNTKLTSLVATNNYNAGYEAGLFMAERLGWSGRIVVLRVRKGVSSTDFREKGFIDAATNLGLTIIDAPYIGDNVAEGRKNTKDILSKYSGEIDGIFTPNETTSSSLLLALEQLTPNKSMVNIGFDVSQRLIDGLNKNIFTALVVQRPYRIGYVGVTTAINNIIEKGDVKFLDTGHILVTTYNIKTKSITDELKLNYPTLIIRTGRDD</sequence>
<name>A0AAU6TE30_9GAMM</name>
<dbReference type="Pfam" id="PF13407">
    <property type="entry name" value="Peripla_BP_4"/>
    <property type="match status" value="1"/>
</dbReference>
<reference evidence="5" key="1">
    <citation type="submission" date="2022-03" db="EMBL/GenBank/DDBJ databases">
        <title>Sea Food Isolates.</title>
        <authorList>
            <person name="Li C."/>
        </authorList>
    </citation>
    <scope>NUCLEOTIDE SEQUENCE</scope>
    <source>
        <strain evidence="5">19NY04SH05-1</strain>
    </source>
</reference>
<evidence type="ECO:0000256" key="2">
    <source>
        <dbReference type="ARBA" id="ARBA00007639"/>
    </source>
</evidence>
<dbReference type="GO" id="GO:0030246">
    <property type="term" value="F:carbohydrate binding"/>
    <property type="evidence" value="ECO:0007669"/>
    <property type="project" value="UniProtKB-ARBA"/>
</dbReference>
<dbReference type="InterPro" id="IPR028082">
    <property type="entry name" value="Peripla_BP_I"/>
</dbReference>
<dbReference type="SUPFAM" id="SSF53822">
    <property type="entry name" value="Periplasmic binding protein-like I"/>
    <property type="match status" value="1"/>
</dbReference>
<dbReference type="InterPro" id="IPR025997">
    <property type="entry name" value="SBP_2_dom"/>
</dbReference>
<dbReference type="EMBL" id="CP095328">
    <property type="protein sequence ID" value="XAG43496.1"/>
    <property type="molecule type" value="Genomic_DNA"/>
</dbReference>
<dbReference type="GO" id="GO:0030313">
    <property type="term" value="C:cell envelope"/>
    <property type="evidence" value="ECO:0007669"/>
    <property type="project" value="UniProtKB-SubCell"/>
</dbReference>
<evidence type="ECO:0000259" key="4">
    <source>
        <dbReference type="Pfam" id="PF13407"/>
    </source>
</evidence>
<dbReference type="AlphaFoldDB" id="A0AAU6TE30"/>
<accession>A0AAU6TE30</accession>
<gene>
    <name evidence="5" type="ORF">MRK42_12080</name>
</gene>
<keyword evidence="3" id="KW-0732">Signal</keyword>
<dbReference type="Gene3D" id="3.40.50.2300">
    <property type="match status" value="2"/>
</dbReference>
<proteinExistence type="inferred from homology"/>
<comment type="subcellular location">
    <subcellularLocation>
        <location evidence="1">Cell envelope</location>
    </subcellularLocation>
</comment>
<feature type="domain" description="Periplasmic binding protein" evidence="4">
    <location>
        <begin position="11"/>
        <end position="166"/>
    </location>
</feature>
<dbReference type="GO" id="GO:0055085">
    <property type="term" value="P:transmembrane transport"/>
    <property type="evidence" value="ECO:0007669"/>
    <property type="project" value="UniProtKB-ARBA"/>
</dbReference>
<dbReference type="PANTHER" id="PTHR46847:SF1">
    <property type="entry name" value="D-ALLOSE-BINDING PERIPLASMIC PROTEIN-RELATED"/>
    <property type="match status" value="1"/>
</dbReference>
<evidence type="ECO:0000313" key="5">
    <source>
        <dbReference type="EMBL" id="XAG43496.1"/>
    </source>
</evidence>
<organism evidence="5">
    <name type="scientific">Aeromonas sp. 19NY04SH05-1</name>
    <dbReference type="NCBI Taxonomy" id="2920537"/>
    <lineage>
        <taxon>Bacteria</taxon>
        <taxon>Pseudomonadati</taxon>
        <taxon>Pseudomonadota</taxon>
        <taxon>Gammaproteobacteria</taxon>
        <taxon>Aeromonadales</taxon>
        <taxon>Aeromonadaceae</taxon>
        <taxon>Aeromonas</taxon>
    </lineage>
</organism>
<evidence type="ECO:0000256" key="3">
    <source>
        <dbReference type="ARBA" id="ARBA00022729"/>
    </source>
</evidence>
<evidence type="ECO:0000256" key="1">
    <source>
        <dbReference type="ARBA" id="ARBA00004196"/>
    </source>
</evidence>
<protein>
    <submittedName>
        <fullName evidence="5">Substrate-binding domain-containing protein</fullName>
    </submittedName>
</protein>